<evidence type="ECO:0000313" key="2">
    <source>
        <dbReference type="Proteomes" id="UP001157017"/>
    </source>
</evidence>
<reference evidence="2" key="1">
    <citation type="journal article" date="2019" name="Int. J. Syst. Evol. Microbiol.">
        <title>The Global Catalogue of Microorganisms (GCM) 10K type strain sequencing project: providing services to taxonomists for standard genome sequencing and annotation.</title>
        <authorList>
            <consortium name="The Broad Institute Genomics Platform"/>
            <consortium name="The Broad Institute Genome Sequencing Center for Infectious Disease"/>
            <person name="Wu L."/>
            <person name="Ma J."/>
        </authorList>
    </citation>
    <scope>NUCLEOTIDE SEQUENCE [LARGE SCALE GENOMIC DNA]</scope>
    <source>
        <strain evidence="2">NBRC 108730</strain>
    </source>
</reference>
<proteinExistence type="predicted"/>
<evidence type="ECO:0008006" key="3">
    <source>
        <dbReference type="Google" id="ProtNLM"/>
    </source>
</evidence>
<keyword evidence="2" id="KW-1185">Reference proteome</keyword>
<evidence type="ECO:0000313" key="1">
    <source>
        <dbReference type="EMBL" id="GMA88768.1"/>
    </source>
</evidence>
<sequence length="65" mass="7008">MQATVHEFADDGSGSVLLDDGLRVPFTAEAFAHSTLRLLRVGQRVSIERDGETGPVVRLWLTGVG</sequence>
<dbReference type="Proteomes" id="UP001157017">
    <property type="component" value="Unassembled WGS sequence"/>
</dbReference>
<name>A0ABQ6JKM1_9ACTN</name>
<protein>
    <recommendedName>
        <fullName evidence="3">Cold-shock protein</fullName>
    </recommendedName>
</protein>
<accession>A0ABQ6JKM1</accession>
<gene>
    <name evidence="1" type="ORF">GCM10025868_40180</name>
</gene>
<organism evidence="1 2">
    <name type="scientific">Angustibacter aerolatus</name>
    <dbReference type="NCBI Taxonomy" id="1162965"/>
    <lineage>
        <taxon>Bacteria</taxon>
        <taxon>Bacillati</taxon>
        <taxon>Actinomycetota</taxon>
        <taxon>Actinomycetes</taxon>
        <taxon>Kineosporiales</taxon>
        <taxon>Kineosporiaceae</taxon>
    </lineage>
</organism>
<dbReference type="EMBL" id="BSUZ01000001">
    <property type="protein sequence ID" value="GMA88768.1"/>
    <property type="molecule type" value="Genomic_DNA"/>
</dbReference>
<comment type="caution">
    <text evidence="1">The sequence shown here is derived from an EMBL/GenBank/DDBJ whole genome shotgun (WGS) entry which is preliminary data.</text>
</comment>